<keyword evidence="3" id="KW-1185">Reference proteome</keyword>
<proteinExistence type="predicted"/>
<evidence type="ECO:0000313" key="2">
    <source>
        <dbReference type="EMBL" id="RWU81825.1"/>
    </source>
</evidence>
<dbReference type="AlphaFoldDB" id="A0A444B0B0"/>
<dbReference type="Proteomes" id="UP000288711">
    <property type="component" value="Unassembled WGS sequence"/>
</dbReference>
<comment type="caution">
    <text evidence="2">The sequence shown here is derived from an EMBL/GenBank/DDBJ whole genome shotgun (WGS) entry which is preliminary data.</text>
</comment>
<feature type="region of interest" description="Disordered" evidence="1">
    <location>
        <begin position="80"/>
        <end position="112"/>
    </location>
</feature>
<protein>
    <submittedName>
        <fullName evidence="2">Uncharacterized protein</fullName>
    </submittedName>
</protein>
<dbReference type="EMBL" id="PIPF01000013">
    <property type="protein sequence ID" value="RWU81825.1"/>
    <property type="molecule type" value="Genomic_DNA"/>
</dbReference>
<sequence>MVVATVGGCSSSDDVRLEGDEEVRILVLPEPTDGGNDMQARATLALDDKTGCIVDEESRRPVAFPDGTSVEGDRQSWSIVSESGDEFTQGDLVMGGGDEDSEMGGFEPDALPTECGGTPWVAIVTELGAGTSPFE</sequence>
<accession>A0A444B0B0</accession>
<evidence type="ECO:0000256" key="1">
    <source>
        <dbReference type="SAM" id="MobiDB-lite"/>
    </source>
</evidence>
<organism evidence="2 3">
    <name type="scientific">Janibacter hoylei PVAS-1</name>
    <dbReference type="NCBI Taxonomy" id="1210046"/>
    <lineage>
        <taxon>Bacteria</taxon>
        <taxon>Bacillati</taxon>
        <taxon>Actinomycetota</taxon>
        <taxon>Actinomycetes</taxon>
        <taxon>Micrococcales</taxon>
        <taxon>Intrasporangiaceae</taxon>
        <taxon>Janibacter</taxon>
    </lineage>
</organism>
<evidence type="ECO:0000313" key="3">
    <source>
        <dbReference type="Proteomes" id="UP000288711"/>
    </source>
</evidence>
<reference evidence="2 3" key="1">
    <citation type="journal article" date="2009" name="Int. J. Syst. Evol. Microbiol.">
        <title>Janibacter hoylei sp. nov., Bacillus isronensis sp. nov. and Bacillus aryabhattai sp. nov., isolated from cryotubes used for collecting air from the upper atmosphere.</title>
        <authorList>
            <person name="Shivaji S."/>
            <person name="Chaturvedi P."/>
            <person name="Begum Z."/>
            <person name="Pindi P.K."/>
            <person name="Manorama R."/>
            <person name="Padmanaban D.A."/>
            <person name="Shouche Y.S."/>
            <person name="Pawar S."/>
            <person name="Vaishampayan P."/>
            <person name="Dutt C.B."/>
            <person name="Datta G.N."/>
            <person name="Manchanda R.K."/>
            <person name="Rao U.R."/>
            <person name="Bhargava P.M."/>
            <person name="Narlikar J.V."/>
        </authorList>
    </citation>
    <scope>NUCLEOTIDE SEQUENCE [LARGE SCALE GENOMIC DNA]</scope>
    <source>
        <strain evidence="2 3">PVAS-1</strain>
    </source>
</reference>
<name>A0A444B0B0_9MICO</name>
<gene>
    <name evidence="2" type="ORF">CWN80_13610</name>
</gene>